<dbReference type="OrthoDB" id="8141585at2"/>
<feature type="compositionally biased region" description="Basic and acidic residues" evidence="1">
    <location>
        <begin position="179"/>
        <end position="221"/>
    </location>
</feature>
<sequence>MLSRALILAAVAFVLGCFGATSADAQNLEAGKPPSQIFSSTCSLCHKSSRGLLKSVSPGSLPGFLRQHYTTSTDMAAAMSAYVLSNGAANAAPGGGNLTRQGQEAKGGRPAQEPGPEQAAKGRKPPTQEAARPDADGLQSGAPDPQTMTARQKAAAERRAARQAAREAARAAKAPAPPKIEDRHGVQKDEPAADSAKQDAGKTEPAKDSDKRETAKVEGTRPDPVPAVTPAPKEGAKPAEVAAAPPKEDVPSGPLTIDIGPAPPPPAPVVPVGPPPVPAGNPEPPISR</sequence>
<evidence type="ECO:0008006" key="5">
    <source>
        <dbReference type="Google" id="ProtNLM"/>
    </source>
</evidence>
<gene>
    <name evidence="3" type="ORF">YH63_017205</name>
</gene>
<feature type="region of interest" description="Disordered" evidence="1">
    <location>
        <begin position="93"/>
        <end position="288"/>
    </location>
</feature>
<proteinExistence type="predicted"/>
<dbReference type="PROSITE" id="PS51257">
    <property type="entry name" value="PROKAR_LIPOPROTEIN"/>
    <property type="match status" value="1"/>
</dbReference>
<keyword evidence="2" id="KW-0732">Signal</keyword>
<comment type="caution">
    <text evidence="3">The sequence shown here is derived from an EMBL/GenBank/DDBJ whole genome shotgun (WGS) entry which is preliminary data.</text>
</comment>
<feature type="compositionally biased region" description="Low complexity" evidence="1">
    <location>
        <begin position="230"/>
        <end position="245"/>
    </location>
</feature>
<dbReference type="RefSeq" id="WP_046826546.1">
    <property type="nucleotide sequence ID" value="NZ_LBIA02000001.1"/>
</dbReference>
<dbReference type="AlphaFoldDB" id="A0A4U6BR88"/>
<keyword evidence="4" id="KW-1185">Reference proteome</keyword>
<dbReference type="EMBL" id="LBIA02000001">
    <property type="protein sequence ID" value="TKT73022.1"/>
    <property type="molecule type" value="Genomic_DNA"/>
</dbReference>
<feature type="chain" id="PRO_5021035103" description="Cytochrome c domain-containing protein" evidence="2">
    <location>
        <begin position="26"/>
        <end position="288"/>
    </location>
</feature>
<accession>A0A4U6BR88</accession>
<reference evidence="3" key="1">
    <citation type="submission" date="2019-04" db="EMBL/GenBank/DDBJ databases">
        <title>Whole genome sequencing of cave bacteria.</title>
        <authorList>
            <person name="Gan H.M."/>
            <person name="Barton H."/>
            <person name="Savka M.A."/>
        </authorList>
    </citation>
    <scope>NUCLEOTIDE SEQUENCE [LARGE SCALE GENOMIC DNA]</scope>
    <source>
        <strain evidence="3">LC387</strain>
    </source>
</reference>
<feature type="compositionally biased region" description="Pro residues" evidence="1">
    <location>
        <begin position="261"/>
        <end position="288"/>
    </location>
</feature>
<evidence type="ECO:0000313" key="4">
    <source>
        <dbReference type="Proteomes" id="UP000034832"/>
    </source>
</evidence>
<feature type="compositionally biased region" description="Basic and acidic residues" evidence="1">
    <location>
        <begin position="154"/>
        <end position="170"/>
    </location>
</feature>
<dbReference type="Proteomes" id="UP000034832">
    <property type="component" value="Unassembled WGS sequence"/>
</dbReference>
<name>A0A4U6BR88_9BRAD</name>
<evidence type="ECO:0000256" key="1">
    <source>
        <dbReference type="SAM" id="MobiDB-lite"/>
    </source>
</evidence>
<feature type="signal peptide" evidence="2">
    <location>
        <begin position="1"/>
        <end position="25"/>
    </location>
</feature>
<organism evidence="3 4">
    <name type="scientific">Afipia massiliensis</name>
    <dbReference type="NCBI Taxonomy" id="211460"/>
    <lineage>
        <taxon>Bacteria</taxon>
        <taxon>Pseudomonadati</taxon>
        <taxon>Pseudomonadota</taxon>
        <taxon>Alphaproteobacteria</taxon>
        <taxon>Hyphomicrobiales</taxon>
        <taxon>Nitrobacteraceae</taxon>
        <taxon>Afipia</taxon>
    </lineage>
</organism>
<dbReference type="STRING" id="211460.YH63_01835"/>
<evidence type="ECO:0000313" key="3">
    <source>
        <dbReference type="EMBL" id="TKT73022.1"/>
    </source>
</evidence>
<protein>
    <recommendedName>
        <fullName evidence="5">Cytochrome c domain-containing protein</fullName>
    </recommendedName>
</protein>
<evidence type="ECO:0000256" key="2">
    <source>
        <dbReference type="SAM" id="SignalP"/>
    </source>
</evidence>